<dbReference type="Gene3D" id="3.30.460.80">
    <property type="entry name" value="NADH:ubiquinone oxidoreductase, 30kDa subunit"/>
    <property type="match status" value="1"/>
</dbReference>
<keyword evidence="8" id="KW-1185">Reference proteome</keyword>
<keyword evidence="4" id="KW-0520">NAD</keyword>
<dbReference type="InterPro" id="IPR001135">
    <property type="entry name" value="NADH_Q_OxRdtase_suD"/>
</dbReference>
<dbReference type="Gene3D" id="1.10.645.10">
    <property type="entry name" value="Cytochrome-c3 Hydrogenase, chain B"/>
    <property type="match status" value="1"/>
</dbReference>
<evidence type="ECO:0000256" key="4">
    <source>
        <dbReference type="ARBA" id="ARBA00023027"/>
    </source>
</evidence>
<evidence type="ECO:0000256" key="3">
    <source>
        <dbReference type="ARBA" id="ARBA00023002"/>
    </source>
</evidence>
<dbReference type="GO" id="GO:0048038">
    <property type="term" value="F:quinone binding"/>
    <property type="evidence" value="ECO:0007669"/>
    <property type="project" value="InterPro"/>
</dbReference>
<evidence type="ECO:0000313" key="8">
    <source>
        <dbReference type="Proteomes" id="UP000218615"/>
    </source>
</evidence>
<dbReference type="Proteomes" id="UP000218615">
    <property type="component" value="Unassembled WGS sequence"/>
</dbReference>
<dbReference type="SUPFAM" id="SSF143243">
    <property type="entry name" value="Nqo5-like"/>
    <property type="match status" value="1"/>
</dbReference>
<dbReference type="PROSITE" id="PS00542">
    <property type="entry name" value="COMPLEX1_30K"/>
    <property type="match status" value="1"/>
</dbReference>
<dbReference type="GO" id="GO:0016651">
    <property type="term" value="F:oxidoreductase activity, acting on NAD(P)H"/>
    <property type="evidence" value="ECO:0007669"/>
    <property type="project" value="InterPro"/>
</dbReference>
<dbReference type="GO" id="GO:0005886">
    <property type="term" value="C:plasma membrane"/>
    <property type="evidence" value="ECO:0007669"/>
    <property type="project" value="UniProtKB-SubCell"/>
</dbReference>
<dbReference type="SUPFAM" id="SSF56762">
    <property type="entry name" value="HydB/Nqo4-like"/>
    <property type="match status" value="1"/>
</dbReference>
<evidence type="ECO:0000256" key="1">
    <source>
        <dbReference type="ARBA" id="ARBA00004202"/>
    </source>
</evidence>
<dbReference type="GO" id="GO:0051287">
    <property type="term" value="F:NAD binding"/>
    <property type="evidence" value="ECO:0007669"/>
    <property type="project" value="InterPro"/>
</dbReference>
<organism evidence="7 8">
    <name type="scientific">Candidatus Methanoperedens nitratireducens</name>
    <dbReference type="NCBI Taxonomy" id="1392998"/>
    <lineage>
        <taxon>Archaea</taxon>
        <taxon>Methanobacteriati</taxon>
        <taxon>Methanobacteriota</taxon>
        <taxon>Stenosarchaea group</taxon>
        <taxon>Methanomicrobia</taxon>
        <taxon>Methanosarcinales</taxon>
        <taxon>ANME-2 cluster</taxon>
        <taxon>Candidatus Methanoperedentaceae</taxon>
        <taxon>Candidatus Methanoperedens</taxon>
    </lineage>
</organism>
<dbReference type="PANTHER" id="PTHR43485:SF1">
    <property type="entry name" value="FORMATE HYDROGENLYASE SUBUNIT 5-RELATED"/>
    <property type="match status" value="1"/>
</dbReference>
<evidence type="ECO:0000313" key="7">
    <source>
        <dbReference type="EMBL" id="SNQ62417.1"/>
    </source>
</evidence>
<reference evidence="8" key="1">
    <citation type="submission" date="2017-06" db="EMBL/GenBank/DDBJ databases">
        <authorList>
            <person name="Cremers G."/>
        </authorList>
    </citation>
    <scope>NUCLEOTIDE SEQUENCE [LARGE SCALE GENOMIC DNA]</scope>
</reference>
<dbReference type="InterPro" id="IPR001268">
    <property type="entry name" value="NADH_UbQ_OxRdtase_30kDa_su"/>
</dbReference>
<dbReference type="EMBL" id="FZMP01000219">
    <property type="protein sequence ID" value="SNQ62417.1"/>
    <property type="molecule type" value="Genomic_DNA"/>
</dbReference>
<dbReference type="AlphaFoldDB" id="A0A284VT98"/>
<evidence type="ECO:0000256" key="2">
    <source>
        <dbReference type="ARBA" id="ARBA00022448"/>
    </source>
</evidence>
<gene>
    <name evidence="7" type="ORF">MNV_700071</name>
</gene>
<accession>A0A284VT98</accession>
<dbReference type="PANTHER" id="PTHR43485">
    <property type="entry name" value="HYDROGENASE-4 COMPONENT G"/>
    <property type="match status" value="1"/>
</dbReference>
<dbReference type="InterPro" id="IPR052197">
    <property type="entry name" value="ComplexI_49kDa-like"/>
</dbReference>
<protein>
    <submittedName>
        <fullName evidence="7">NADH dehydrogenase subunit E</fullName>
    </submittedName>
</protein>
<dbReference type="GO" id="GO:0008137">
    <property type="term" value="F:NADH dehydrogenase (ubiquinone) activity"/>
    <property type="evidence" value="ECO:0007669"/>
    <property type="project" value="InterPro"/>
</dbReference>
<feature type="domain" description="NADH:ubiquinone oxidoreductase 30kDa subunit" evidence="5">
    <location>
        <begin position="65"/>
        <end position="184"/>
    </location>
</feature>
<dbReference type="InterPro" id="IPR029014">
    <property type="entry name" value="NiFe-Hase_large"/>
</dbReference>
<feature type="domain" description="NADH-quinone oxidoreductase subunit D" evidence="6">
    <location>
        <begin position="485"/>
        <end position="550"/>
    </location>
</feature>
<proteinExistence type="predicted"/>
<evidence type="ECO:0000259" key="5">
    <source>
        <dbReference type="Pfam" id="PF00329"/>
    </source>
</evidence>
<sequence>MKSQYVDTIKKEFKEFVIGDPALINETYLTVKKDTNVMAYVDAVRKEFGGLITGEAVLRNEVYLTIKKDANVKICDYLYHQFNIPLVSIFATDERKKDGHFRVHYVFSCDREDAFIILKINVEEKSPRYRSITSTIPVANWYEREMQDMFGLVPLGHPDPRRLIHFEDWDAGLYPLRKDFDIKTKPKRVKGEYVYRRVDGEGVYEIPVGPVHAGVIEPGHFRFSVAGEPILNLEIRHFYTHKGVEKLFESIPFDKAVFLAERISGDNSVAHAVAFCQAIEKIAGVELPPRAKYIRTILLEHERLYNHLGDIAGIATDVAFAFGAAQANRLKEDLLQLNEYVTGSRLLRGMNTIGGVRRDIGDKKDKILLKLSTFQQEFRKLMELLMEMPSVVDRIETTGRIYNDIAKELHVVGPAGRASGMDRDTRRDHPYAAYRELNFKVQTHKSGDVYARTRVRADEVHESIAIIEQALWSLPEGAVKTGVKDIPDGCALGYTEAPRGETIYWVRTEGGRIERCKVRDPSFCNWLAIEYAVLDNIVPDFPIINKSLSLSYSGNDM</sequence>
<dbReference type="STRING" id="1392998.ANME2D_02720"/>
<dbReference type="Pfam" id="PF00346">
    <property type="entry name" value="Complex1_49kDa"/>
    <property type="match status" value="2"/>
</dbReference>
<comment type="subcellular location">
    <subcellularLocation>
        <location evidence="1">Cell membrane</location>
        <topology evidence="1">Peripheral membrane protein</topology>
    </subcellularLocation>
</comment>
<feature type="domain" description="NADH-quinone oxidoreductase subunit D" evidence="6">
    <location>
        <begin position="328"/>
        <end position="482"/>
    </location>
</feature>
<name>A0A284VT98_9EURY</name>
<dbReference type="InterPro" id="IPR037232">
    <property type="entry name" value="NADH_quin_OxRdtase_su_C/D-like"/>
</dbReference>
<dbReference type="OrthoDB" id="43567at2157"/>
<dbReference type="InterPro" id="IPR020396">
    <property type="entry name" value="NADH_UbQ_OxRdtase_CS"/>
</dbReference>
<evidence type="ECO:0000259" key="6">
    <source>
        <dbReference type="Pfam" id="PF00346"/>
    </source>
</evidence>
<keyword evidence="3" id="KW-0560">Oxidoreductase</keyword>
<dbReference type="Pfam" id="PF00329">
    <property type="entry name" value="Complex1_30kDa"/>
    <property type="match status" value="1"/>
</dbReference>
<keyword evidence="2" id="KW-0813">Transport</keyword>
<dbReference type="RefSeq" id="WP_096206984.1">
    <property type="nucleotide sequence ID" value="NZ_FZMP01000219.1"/>
</dbReference>